<evidence type="ECO:0000313" key="2">
    <source>
        <dbReference type="EMBL" id="ASU35076.1"/>
    </source>
</evidence>
<proteinExistence type="predicted"/>
<dbReference type="EMBL" id="CP022743">
    <property type="protein sequence ID" value="ASU35076.1"/>
    <property type="molecule type" value="Genomic_DNA"/>
</dbReference>
<dbReference type="RefSeq" id="WP_094571326.1">
    <property type="nucleotide sequence ID" value="NZ_CP022743.1"/>
</dbReference>
<evidence type="ECO:0000313" key="3">
    <source>
        <dbReference type="Proteomes" id="UP000215002"/>
    </source>
</evidence>
<keyword evidence="1" id="KW-0812">Transmembrane</keyword>
<feature type="transmembrane region" description="Helical" evidence="1">
    <location>
        <begin position="45"/>
        <end position="65"/>
    </location>
</feature>
<name>A0A223NZ17_9SPHI</name>
<dbReference type="KEGG" id="muc:MuYL_3191"/>
<dbReference type="InterPro" id="IPR045385">
    <property type="entry name" value="DUF6526"/>
</dbReference>
<dbReference type="AlphaFoldDB" id="A0A223NZ17"/>
<feature type="transmembrane region" description="Helical" evidence="1">
    <location>
        <begin position="18"/>
        <end position="39"/>
    </location>
</feature>
<gene>
    <name evidence="2" type="ORF">MuYL_3191</name>
</gene>
<reference evidence="2 3" key="1">
    <citation type="submission" date="2017-08" db="EMBL/GenBank/DDBJ databases">
        <title>Complete genome sequence of Mucilaginibacter sp. strain BJC16-A31.</title>
        <authorList>
            <consortium name="Henan University of Science and Technology"/>
            <person name="You X."/>
        </authorList>
    </citation>
    <scope>NUCLEOTIDE SEQUENCE [LARGE SCALE GENOMIC DNA]</scope>
    <source>
        <strain evidence="2 3">BJC16-A31</strain>
    </source>
</reference>
<keyword evidence="1" id="KW-1133">Transmembrane helix</keyword>
<sequence>MLEQNSAHHARYVKGYHIILSAFLLIGTVASIVNIYLQWAAHYDMLNSILITILFVCGLITGYYVRQFPLKAQDRAIRAEENLRHFILTHKAIDSRVTMSQVIALRFASDDEFIVLADRAAKESLSPAEIKKEIKKWRADHHRM</sequence>
<dbReference type="OrthoDB" id="765463at2"/>
<organism evidence="2 3">
    <name type="scientific">Mucilaginibacter xinganensis</name>
    <dbReference type="NCBI Taxonomy" id="1234841"/>
    <lineage>
        <taxon>Bacteria</taxon>
        <taxon>Pseudomonadati</taxon>
        <taxon>Bacteroidota</taxon>
        <taxon>Sphingobacteriia</taxon>
        <taxon>Sphingobacteriales</taxon>
        <taxon>Sphingobacteriaceae</taxon>
        <taxon>Mucilaginibacter</taxon>
    </lineage>
</organism>
<dbReference type="Proteomes" id="UP000215002">
    <property type="component" value="Chromosome"/>
</dbReference>
<keyword evidence="3" id="KW-1185">Reference proteome</keyword>
<dbReference type="Pfam" id="PF20136">
    <property type="entry name" value="DUF6526"/>
    <property type="match status" value="1"/>
</dbReference>
<evidence type="ECO:0000256" key="1">
    <source>
        <dbReference type="SAM" id="Phobius"/>
    </source>
</evidence>
<protein>
    <submittedName>
        <fullName evidence="2">Uncharacterized protein</fullName>
    </submittedName>
</protein>
<accession>A0A223NZ17</accession>
<keyword evidence="1" id="KW-0472">Membrane</keyword>